<reference evidence="1 2" key="1">
    <citation type="journal article" date="2023" name="bioRxiv">
        <title>An intranuclear bacterial parasite of deep-sea mussels expresses apoptosis inhibitors acquired from its host.</title>
        <authorList>
            <person name="Gonzalez Porras M.A."/>
            <person name="Assie A."/>
            <person name="Tietjen M."/>
            <person name="Violette M."/>
            <person name="Kleiner M."/>
            <person name="Gruber-Vodicka H."/>
            <person name="Dubilier N."/>
            <person name="Leisch N."/>
        </authorList>
    </citation>
    <scope>NUCLEOTIDE SEQUENCE [LARGE SCALE GENOMIC DNA]</scope>
    <source>
        <strain evidence="1">IAP13</strain>
    </source>
</reference>
<comment type="caution">
    <text evidence="1">The sequence shown here is derived from an EMBL/GenBank/DDBJ whole genome shotgun (WGS) entry which is preliminary data.</text>
</comment>
<proteinExistence type="predicted"/>
<keyword evidence="2" id="KW-1185">Reference proteome</keyword>
<protein>
    <submittedName>
        <fullName evidence="1">Uncharacterized protein</fullName>
    </submittedName>
</protein>
<name>A0AA90SCG0_9GAMM</name>
<accession>A0AA90SCG0</accession>
<sequence length="62" mass="7084">MRELYEDGILPDKAQISAAEFLRWVLDGCHYMIECNFSDNDAKYKGTPDHEFVDLSKSLSIG</sequence>
<gene>
    <name evidence="1" type="ORF">QS748_02160</name>
</gene>
<organism evidence="1 2">
    <name type="scientific">Candidatus Endonucleibacter bathymodioli</name>
    <dbReference type="NCBI Taxonomy" id="539814"/>
    <lineage>
        <taxon>Bacteria</taxon>
        <taxon>Pseudomonadati</taxon>
        <taxon>Pseudomonadota</taxon>
        <taxon>Gammaproteobacteria</taxon>
        <taxon>Oceanospirillales</taxon>
        <taxon>Endozoicomonadaceae</taxon>
        <taxon>Candidatus Endonucleibacter</taxon>
    </lineage>
</organism>
<evidence type="ECO:0000313" key="1">
    <source>
        <dbReference type="EMBL" id="MDP0588057.1"/>
    </source>
</evidence>
<evidence type="ECO:0000313" key="2">
    <source>
        <dbReference type="Proteomes" id="UP001178148"/>
    </source>
</evidence>
<dbReference type="EMBL" id="JASXSV010000002">
    <property type="protein sequence ID" value="MDP0588057.1"/>
    <property type="molecule type" value="Genomic_DNA"/>
</dbReference>
<dbReference type="Proteomes" id="UP001178148">
    <property type="component" value="Unassembled WGS sequence"/>
</dbReference>
<dbReference type="AlphaFoldDB" id="A0AA90SCG0"/>